<feature type="transmembrane region" description="Helical" evidence="8">
    <location>
        <begin position="362"/>
        <end position="382"/>
    </location>
</feature>
<feature type="transmembrane region" description="Helical" evidence="8">
    <location>
        <begin position="388"/>
        <end position="406"/>
    </location>
</feature>
<organism evidence="10 11">
    <name type="scientific">Corynebacterium sphenisci DSM 44792</name>
    <dbReference type="NCBI Taxonomy" id="1437874"/>
    <lineage>
        <taxon>Bacteria</taxon>
        <taxon>Bacillati</taxon>
        <taxon>Actinomycetota</taxon>
        <taxon>Actinomycetes</taxon>
        <taxon>Mycobacteriales</taxon>
        <taxon>Corynebacteriaceae</taxon>
        <taxon>Corynebacterium</taxon>
    </lineage>
</organism>
<dbReference type="PANTHER" id="PTHR30445">
    <property type="entry name" value="K(+)_H(+) ANTIPORTER SUBUNIT KHTT"/>
    <property type="match status" value="1"/>
</dbReference>
<reference evidence="10 11" key="1">
    <citation type="submission" date="2014-08" db="EMBL/GenBank/DDBJ databases">
        <title>Complete genome sequence of Corynebacterium sphenisci CECT 5990(T) (=DSM 44792(T)), isolated from healthy wild penguins.</title>
        <authorList>
            <person name="Ruckert C."/>
            <person name="Albersmeier A."/>
            <person name="Winkler A."/>
            <person name="Kalinowski J."/>
        </authorList>
    </citation>
    <scope>NUCLEOTIDE SEQUENCE [LARGE SCALE GENOMIC DNA]</scope>
    <source>
        <strain evidence="10 11">DSM 44792</strain>
    </source>
</reference>
<keyword evidence="11" id="KW-1185">Reference proteome</keyword>
<dbReference type="GO" id="GO:0006813">
    <property type="term" value="P:potassium ion transport"/>
    <property type="evidence" value="ECO:0007669"/>
    <property type="project" value="InterPro"/>
</dbReference>
<keyword evidence="6 8" id="KW-1133">Transmembrane helix</keyword>
<dbReference type="PROSITE" id="PS51202">
    <property type="entry name" value="RCK_C"/>
    <property type="match status" value="2"/>
</dbReference>
<keyword evidence="5 8" id="KW-0812">Transmembrane</keyword>
<proteinExistence type="inferred from homology"/>
<dbReference type="STRING" id="1437874.CSPHI_08090"/>
<dbReference type="InterPro" id="IPR006512">
    <property type="entry name" value="YidE_YbjL"/>
</dbReference>
<dbReference type="Pfam" id="PF02080">
    <property type="entry name" value="TrkA_C"/>
    <property type="match status" value="1"/>
</dbReference>
<evidence type="ECO:0000256" key="4">
    <source>
        <dbReference type="ARBA" id="ARBA00022475"/>
    </source>
</evidence>
<dbReference type="KEGG" id="csph:CSPHI_08090"/>
<evidence type="ECO:0000256" key="8">
    <source>
        <dbReference type="SAM" id="Phobius"/>
    </source>
</evidence>
<keyword evidence="4" id="KW-1003">Cell membrane</keyword>
<dbReference type="Gene3D" id="3.30.70.1450">
    <property type="entry name" value="Regulator of K+ conductance, C-terminal domain"/>
    <property type="match status" value="1"/>
</dbReference>
<feature type="transmembrane region" description="Helical" evidence="8">
    <location>
        <begin position="427"/>
        <end position="448"/>
    </location>
</feature>
<feature type="transmembrane region" description="Helical" evidence="8">
    <location>
        <begin position="454"/>
        <end position="474"/>
    </location>
</feature>
<evidence type="ECO:0000256" key="3">
    <source>
        <dbReference type="ARBA" id="ARBA00022448"/>
    </source>
</evidence>
<evidence type="ECO:0000313" key="10">
    <source>
        <dbReference type="EMBL" id="APT91004.1"/>
    </source>
</evidence>
<feature type="domain" description="RCK C-terminal" evidence="9">
    <location>
        <begin position="187"/>
        <end position="269"/>
    </location>
</feature>
<keyword evidence="3" id="KW-0813">Transport</keyword>
<feature type="transmembrane region" description="Helical" evidence="8">
    <location>
        <begin position="12"/>
        <end position="44"/>
    </location>
</feature>
<comment type="subcellular location">
    <subcellularLocation>
        <location evidence="1">Cell membrane</location>
        <topology evidence="1">Multi-pass membrane protein</topology>
    </subcellularLocation>
</comment>
<evidence type="ECO:0000256" key="2">
    <source>
        <dbReference type="ARBA" id="ARBA00009854"/>
    </source>
</evidence>
<keyword evidence="7 8" id="KW-0472">Membrane</keyword>
<dbReference type="Proteomes" id="UP000185469">
    <property type="component" value="Chromosome"/>
</dbReference>
<feature type="transmembrane region" description="Helical" evidence="8">
    <location>
        <begin position="161"/>
        <end position="181"/>
    </location>
</feature>
<dbReference type="Pfam" id="PF06826">
    <property type="entry name" value="Asp-Al_Ex"/>
    <property type="match status" value="2"/>
</dbReference>
<dbReference type="PANTHER" id="PTHR30445:SF3">
    <property type="entry name" value="TRANSPORT PROTEIN YIDE-RELATED"/>
    <property type="match status" value="1"/>
</dbReference>
<dbReference type="SUPFAM" id="SSF116726">
    <property type="entry name" value="TrkA C-terminal domain-like"/>
    <property type="match status" value="1"/>
</dbReference>
<comment type="similarity">
    <text evidence="2">Belongs to the AAE transporter (TC 2.A.81) family.</text>
</comment>
<gene>
    <name evidence="10" type="ORF">CSPHI_08090</name>
</gene>
<protein>
    <submittedName>
        <fullName evidence="10">Transporter</fullName>
    </submittedName>
</protein>
<feature type="transmembrane region" description="Helical" evidence="8">
    <location>
        <begin position="56"/>
        <end position="78"/>
    </location>
</feature>
<feature type="transmembrane region" description="Helical" evidence="8">
    <location>
        <begin position="90"/>
        <end position="110"/>
    </location>
</feature>
<dbReference type="GO" id="GO:0008324">
    <property type="term" value="F:monoatomic cation transmembrane transporter activity"/>
    <property type="evidence" value="ECO:0007669"/>
    <property type="project" value="InterPro"/>
</dbReference>
<evidence type="ECO:0000256" key="6">
    <source>
        <dbReference type="ARBA" id="ARBA00022989"/>
    </source>
</evidence>
<dbReference type="AlphaFoldDB" id="A0A1L7CYV2"/>
<evidence type="ECO:0000256" key="1">
    <source>
        <dbReference type="ARBA" id="ARBA00004651"/>
    </source>
</evidence>
<dbReference type="RefSeq" id="WP_075692306.1">
    <property type="nucleotide sequence ID" value="NZ_CP009248.1"/>
</dbReference>
<evidence type="ECO:0000259" key="9">
    <source>
        <dbReference type="PROSITE" id="PS51202"/>
    </source>
</evidence>
<sequence length="539" mass="56799">MHILVDEPLLALMLIMAIGIAIGQIRIGGFKLGVAAVLFVGLGFATVEPGIELPPIVYIIGLSMFVYTIGLESGPEFFANFRSTGWRHNLFGAAMLAALAAVAWLLIHLFPLDNIEGVGTYTGAVTNTPALAAVVDALPGLIAEDADRGAALAMPVVGYSLAYPIGVLGVIASIAIMARVFRVDHDREAMEAGVAALPLHTRRVEITGAELPEVGEMPRVFGLDFSISRIEHKGKLYVPADSDTVDAGDIVTVVATEDVIEEVATRVGELLPGDPTADGRLDFRRIFVSSERVCGVPLAELHTEMNGMVITRVRRGDLDMVASPEMKLELGDRVRVVATPDRIEEATKFFGDSYKRLSDVNLLPMVLGLTLGILIGMIEIPIPGGVGLKLGSAGGPLVVALILGALGRTGPLVWPIPYSANLAFRQVGLALFLAGIGTTAGAGFKAALSDPASLIVLGLAGIIAVTMSMGTLIVGHKVLRIPFGQTAGILAGLQTHPAVLTYVNDQSRNELPAMGYTTVYPMAMIVKIILAQLLIVTLV</sequence>
<evidence type="ECO:0000256" key="7">
    <source>
        <dbReference type="ARBA" id="ARBA00023136"/>
    </source>
</evidence>
<name>A0A1L7CYV2_9CORY</name>
<accession>A0A1L7CYV2</accession>
<evidence type="ECO:0000256" key="5">
    <source>
        <dbReference type="ARBA" id="ARBA00022692"/>
    </source>
</evidence>
<feature type="transmembrane region" description="Helical" evidence="8">
    <location>
        <begin position="519"/>
        <end position="538"/>
    </location>
</feature>
<dbReference type="GO" id="GO:0005886">
    <property type="term" value="C:plasma membrane"/>
    <property type="evidence" value="ECO:0007669"/>
    <property type="project" value="UniProtKB-SubCell"/>
</dbReference>
<evidence type="ECO:0000313" key="11">
    <source>
        <dbReference type="Proteomes" id="UP000185469"/>
    </source>
</evidence>
<dbReference type="InterPro" id="IPR036721">
    <property type="entry name" value="RCK_C_sf"/>
</dbReference>
<dbReference type="EMBL" id="CP009248">
    <property type="protein sequence ID" value="APT91004.1"/>
    <property type="molecule type" value="Genomic_DNA"/>
</dbReference>
<feature type="domain" description="RCK C-terminal" evidence="9">
    <location>
        <begin position="271"/>
        <end position="352"/>
    </location>
</feature>
<dbReference type="InterPro" id="IPR006037">
    <property type="entry name" value="RCK_C"/>
</dbReference>
<dbReference type="InterPro" id="IPR050144">
    <property type="entry name" value="AAE_transporter"/>
</dbReference>
<dbReference type="NCBIfam" id="TIGR01625">
    <property type="entry name" value="YidE_YbjL_dupl"/>
    <property type="match status" value="2"/>
</dbReference>